<accession>A0A1D2JC75</accession>
<protein>
    <submittedName>
        <fullName evidence="2">Uncharacterized protein</fullName>
    </submittedName>
</protein>
<dbReference type="EMBL" id="LZYO01000197">
    <property type="protein sequence ID" value="ODH26185.1"/>
    <property type="molecule type" value="Genomic_DNA"/>
</dbReference>
<organism evidence="2 3">
    <name type="scientific">Paracoccidioides brasiliensis</name>
    <dbReference type="NCBI Taxonomy" id="121759"/>
    <lineage>
        <taxon>Eukaryota</taxon>
        <taxon>Fungi</taxon>
        <taxon>Dikarya</taxon>
        <taxon>Ascomycota</taxon>
        <taxon>Pezizomycotina</taxon>
        <taxon>Eurotiomycetes</taxon>
        <taxon>Eurotiomycetidae</taxon>
        <taxon>Onygenales</taxon>
        <taxon>Ajellomycetaceae</taxon>
        <taxon>Paracoccidioides</taxon>
    </lineage>
</organism>
<proteinExistence type="predicted"/>
<comment type="caution">
    <text evidence="2">The sequence shown here is derived from an EMBL/GenBank/DDBJ whole genome shotgun (WGS) entry which is preliminary data.</text>
</comment>
<feature type="compositionally biased region" description="Basic and acidic residues" evidence="1">
    <location>
        <begin position="59"/>
        <end position="70"/>
    </location>
</feature>
<evidence type="ECO:0000313" key="2">
    <source>
        <dbReference type="EMBL" id="ODH26185.1"/>
    </source>
</evidence>
<dbReference type="VEuPathDB" id="FungiDB:PADG_11070"/>
<name>A0A1D2JC75_PARBR</name>
<sequence length="95" mass="11199">MPAGTKEREKNGKEKRQTEKNSWKRRKQEKSTDTANLLSGPRTAVLPLFKPVYLRCDGHKPNGSWDEGRRSQSGYTIERSVNPDFEEEFEFWMHR</sequence>
<evidence type="ECO:0000313" key="3">
    <source>
        <dbReference type="Proteomes" id="UP000242814"/>
    </source>
</evidence>
<dbReference type="Proteomes" id="UP000242814">
    <property type="component" value="Unassembled WGS sequence"/>
</dbReference>
<feature type="region of interest" description="Disordered" evidence="1">
    <location>
        <begin position="59"/>
        <end position="79"/>
    </location>
</feature>
<dbReference type="AlphaFoldDB" id="A0A1D2JC75"/>
<feature type="compositionally biased region" description="Basic and acidic residues" evidence="1">
    <location>
        <begin position="1"/>
        <end position="22"/>
    </location>
</feature>
<gene>
    <name evidence="2" type="ORF">ACO22_04776</name>
</gene>
<evidence type="ECO:0000256" key="1">
    <source>
        <dbReference type="SAM" id="MobiDB-lite"/>
    </source>
</evidence>
<feature type="region of interest" description="Disordered" evidence="1">
    <location>
        <begin position="1"/>
        <end position="38"/>
    </location>
</feature>
<reference evidence="2 3" key="1">
    <citation type="submission" date="2016-06" db="EMBL/GenBank/DDBJ databases">
        <authorList>
            <person name="Kjaerup R.B."/>
            <person name="Dalgaard T.S."/>
            <person name="Juul-Madsen H.R."/>
        </authorList>
    </citation>
    <scope>NUCLEOTIDE SEQUENCE [LARGE SCALE GENOMIC DNA]</scope>
    <source>
        <strain evidence="2 3">Pb300</strain>
    </source>
</reference>